<protein>
    <submittedName>
        <fullName evidence="1">Uncharacterized protein</fullName>
    </submittedName>
</protein>
<gene>
    <name evidence="1" type="ORF">EVA_07588</name>
</gene>
<reference evidence="1" key="1">
    <citation type="journal article" date="2012" name="PLoS ONE">
        <title>Gene sets for utilization of primary and secondary nutrition supplies in the distal gut of endangered iberian lynx.</title>
        <authorList>
            <person name="Alcaide M."/>
            <person name="Messina E."/>
            <person name="Richter M."/>
            <person name="Bargiela R."/>
            <person name="Peplies J."/>
            <person name="Huws S.A."/>
            <person name="Newbold C.J."/>
            <person name="Golyshin P.N."/>
            <person name="Simon M.A."/>
            <person name="Lopez G."/>
            <person name="Yakimov M.M."/>
            <person name="Ferrer M."/>
        </authorList>
    </citation>
    <scope>NUCLEOTIDE SEQUENCE</scope>
</reference>
<accession>J9GPH1</accession>
<organism evidence="1">
    <name type="scientific">gut metagenome</name>
    <dbReference type="NCBI Taxonomy" id="749906"/>
    <lineage>
        <taxon>unclassified sequences</taxon>
        <taxon>metagenomes</taxon>
        <taxon>organismal metagenomes</taxon>
    </lineage>
</organism>
<dbReference type="AlphaFoldDB" id="J9GPH1"/>
<evidence type="ECO:0000313" key="1">
    <source>
        <dbReference type="EMBL" id="EJX04303.1"/>
    </source>
</evidence>
<sequence length="38" mass="4907">MLFWWLHPSEVFLRPPKSWESPSRRSRKLLLVWKRNWR</sequence>
<comment type="caution">
    <text evidence="1">The sequence shown here is derived from an EMBL/GenBank/DDBJ whole genome shotgun (WGS) entry which is preliminary data.</text>
</comment>
<dbReference type="EMBL" id="AMCI01001855">
    <property type="protein sequence ID" value="EJX04303.1"/>
    <property type="molecule type" value="Genomic_DNA"/>
</dbReference>
<name>J9GPH1_9ZZZZ</name>
<proteinExistence type="predicted"/>